<dbReference type="GO" id="GO:0000146">
    <property type="term" value="F:microfilament motor activity"/>
    <property type="evidence" value="ECO:0007669"/>
    <property type="project" value="TreeGrafter"/>
</dbReference>
<dbReference type="PANTHER" id="PTHR45615">
    <property type="entry name" value="MYOSIN HEAVY CHAIN, NON-MUSCLE"/>
    <property type="match status" value="1"/>
</dbReference>
<feature type="compositionally biased region" description="Low complexity" evidence="2">
    <location>
        <begin position="48"/>
        <end position="70"/>
    </location>
</feature>
<evidence type="ECO:0000313" key="3">
    <source>
        <dbReference type="EMBL" id="KAK9807878.1"/>
    </source>
</evidence>
<protein>
    <submittedName>
        <fullName evidence="3">Uncharacterized protein</fullName>
    </submittedName>
</protein>
<keyword evidence="4" id="KW-1185">Reference proteome</keyword>
<accession>A0AAW1PI62</accession>
<comment type="caution">
    <text evidence="3">The sequence shown here is derived from an EMBL/GenBank/DDBJ whole genome shotgun (WGS) entry which is preliminary data.</text>
</comment>
<feature type="region of interest" description="Disordered" evidence="2">
    <location>
        <begin position="1"/>
        <end position="70"/>
    </location>
</feature>
<sequence length="1019" mass="109152">MSGVKRGESPSKQPAVDQDKNRKGASTTSRSQNASPRQPASRSNSFRGTNANAGAALSAAPGGASDPGMAAKLKALSQQVDSLKEVAGPKQGSSLDTKVVDMSAELELLRSENFELHQCFERALEEAEKLKAENEELRKMSEDAVLDQQLVKALNETEKLKAAADAYKKDLLQQKLAEREWELAQAREQLKEAEDENSGLTQALTEVRAKQQESHAQVDHLRREAAMLKARLGGEEPAAAAAEAAEVTSAVKDHEALASKLLAASGQAGLDSALAAEAAKALKDAVALEKQLAKAKQDNERLKQEVEELNDTVFSKSFKAPSAWAEREVKYKMDKKAWEAQTGKLREALSTLKAENLQYKANLKSDEFELRIKELEARVKKTEKEKVTAQQALHELQLEMRKADELARNAHESRKAAREADDAGQGVLDIVEDLDSRGIGVQHLRTTTPRTPGSGKGGRGTPAGTPERSAAERAERGTAEAVAGAPVNQVVEQLNELKIGPQNPQQQQAQQSVSRLASSSRGVEYGAEEEVRSGAEGVGQLTAAYRGGQPEAVDRQQQAMASTSGLQPSGPADASSDNAVEGSTPADASSRDAGGEAVPAGNGAGATAEFLGSGMPSGPTEHASTAQATVGPAQTADASAIVHHTGGKQIGPESPHVGTTLRTSSQSTPRLTPYNSATDADAAEIVPAFVPAGSARSRGESDSSEWTEERLHALEDDKAAVEKMWGAYEDEADIGVLRYKAAELATRAELYEAQITKMQMALERADQEKAKLEEELTRALEGVRAGDHKGLLAMKDRLRHVMNRRATTEEDLEDRLKEAEAMLQGSYRERQALERQKAALEKQLLQLGSKLGIQIALPETSHVAVAEPTTPTSGGGSGKQGSLSPRRGTIRRANMSGVIAGLSDEDMEVIRLREENEALMESLVRAKVELAETQGDYLKVKRSFIRAIEKQAELTEKVDELKHTIDGQALALYTSDSMSAGQNASPRRTQSDSSTAAPLLLLGSASMANGELETLQEEG</sequence>
<feature type="compositionally biased region" description="Polar residues" evidence="2">
    <location>
        <begin position="974"/>
        <end position="996"/>
    </location>
</feature>
<proteinExistence type="predicted"/>
<dbReference type="GO" id="GO:0032982">
    <property type="term" value="C:myosin filament"/>
    <property type="evidence" value="ECO:0007669"/>
    <property type="project" value="TreeGrafter"/>
</dbReference>
<feature type="coiled-coil region" evidence="1">
    <location>
        <begin position="748"/>
        <end position="782"/>
    </location>
</feature>
<dbReference type="Proteomes" id="UP001489004">
    <property type="component" value="Unassembled WGS sequence"/>
</dbReference>
<dbReference type="EMBL" id="JALJOR010000012">
    <property type="protein sequence ID" value="KAK9807878.1"/>
    <property type="molecule type" value="Genomic_DNA"/>
</dbReference>
<feature type="region of interest" description="Disordered" evidence="2">
    <location>
        <begin position="974"/>
        <end position="1000"/>
    </location>
</feature>
<keyword evidence="1" id="KW-0175">Coiled coil</keyword>
<reference evidence="3 4" key="1">
    <citation type="journal article" date="2024" name="Nat. Commun.">
        <title>Phylogenomics reveals the evolutionary origins of lichenization in chlorophyte algae.</title>
        <authorList>
            <person name="Puginier C."/>
            <person name="Libourel C."/>
            <person name="Otte J."/>
            <person name="Skaloud P."/>
            <person name="Haon M."/>
            <person name="Grisel S."/>
            <person name="Petersen M."/>
            <person name="Berrin J.G."/>
            <person name="Delaux P.M."/>
            <person name="Dal Grande F."/>
            <person name="Keller J."/>
        </authorList>
    </citation>
    <scope>NUCLEOTIDE SEQUENCE [LARGE SCALE GENOMIC DNA]</scope>
    <source>
        <strain evidence="3 4">SAG 2043</strain>
    </source>
</reference>
<feature type="compositionally biased region" description="Low complexity" evidence="2">
    <location>
        <begin position="500"/>
        <end position="523"/>
    </location>
</feature>
<feature type="coiled-coil region" evidence="1">
    <location>
        <begin position="809"/>
        <end position="850"/>
    </location>
</feature>
<evidence type="ECO:0000256" key="1">
    <source>
        <dbReference type="SAM" id="Coils"/>
    </source>
</evidence>
<name>A0AAW1PI62_9CHLO</name>
<evidence type="ECO:0000256" key="2">
    <source>
        <dbReference type="SAM" id="MobiDB-lite"/>
    </source>
</evidence>
<dbReference type="PANTHER" id="PTHR45615:SF40">
    <property type="entry name" value="MYOSIN HEAVY CHAIN, NON-MUSCLE"/>
    <property type="match status" value="1"/>
</dbReference>
<dbReference type="GO" id="GO:0016460">
    <property type="term" value="C:myosin II complex"/>
    <property type="evidence" value="ECO:0007669"/>
    <property type="project" value="TreeGrafter"/>
</dbReference>
<dbReference type="AlphaFoldDB" id="A0AAW1PI62"/>
<feature type="region of interest" description="Disordered" evidence="2">
    <location>
        <begin position="866"/>
        <end position="887"/>
    </location>
</feature>
<feature type="coiled-coil region" evidence="1">
    <location>
        <begin position="365"/>
        <end position="413"/>
    </location>
</feature>
<dbReference type="GO" id="GO:0005737">
    <property type="term" value="C:cytoplasm"/>
    <property type="evidence" value="ECO:0007669"/>
    <property type="project" value="TreeGrafter"/>
</dbReference>
<organism evidence="3 4">
    <name type="scientific">[Myrmecia] bisecta</name>
    <dbReference type="NCBI Taxonomy" id="41462"/>
    <lineage>
        <taxon>Eukaryota</taxon>
        <taxon>Viridiplantae</taxon>
        <taxon>Chlorophyta</taxon>
        <taxon>core chlorophytes</taxon>
        <taxon>Trebouxiophyceae</taxon>
        <taxon>Trebouxiales</taxon>
        <taxon>Trebouxiaceae</taxon>
        <taxon>Myrmecia</taxon>
    </lineage>
</organism>
<evidence type="ECO:0000313" key="4">
    <source>
        <dbReference type="Proteomes" id="UP001489004"/>
    </source>
</evidence>
<feature type="region of interest" description="Disordered" evidence="2">
    <location>
        <begin position="439"/>
        <end position="671"/>
    </location>
</feature>
<dbReference type="GO" id="GO:0051015">
    <property type="term" value="F:actin filament binding"/>
    <property type="evidence" value="ECO:0007669"/>
    <property type="project" value="TreeGrafter"/>
</dbReference>
<gene>
    <name evidence="3" type="ORF">WJX72_011993</name>
</gene>
<feature type="compositionally biased region" description="Polar residues" evidence="2">
    <location>
        <begin position="660"/>
        <end position="671"/>
    </location>
</feature>
<feature type="coiled-coil region" evidence="1">
    <location>
        <begin position="117"/>
        <end position="210"/>
    </location>
</feature>
<feature type="compositionally biased region" description="Polar residues" evidence="2">
    <location>
        <begin position="555"/>
        <end position="567"/>
    </location>
</feature>
<feature type="coiled-coil region" evidence="1">
    <location>
        <begin position="278"/>
        <end position="312"/>
    </location>
</feature>
<feature type="compositionally biased region" description="Basic and acidic residues" evidence="2">
    <location>
        <begin position="469"/>
        <end position="478"/>
    </location>
</feature>
<feature type="compositionally biased region" description="Polar residues" evidence="2">
    <location>
        <begin position="24"/>
        <end position="47"/>
    </location>
</feature>